<dbReference type="InterPro" id="IPR001245">
    <property type="entry name" value="Ser-Thr/Tyr_kinase_cat_dom"/>
</dbReference>
<feature type="domain" description="Protein kinase" evidence="6">
    <location>
        <begin position="1"/>
        <end position="204"/>
    </location>
</feature>
<dbReference type="AlphaFoldDB" id="A0A015J5L2"/>
<keyword evidence="2" id="KW-0808">Transferase</keyword>
<evidence type="ECO:0000256" key="1">
    <source>
        <dbReference type="ARBA" id="ARBA00022527"/>
    </source>
</evidence>
<dbReference type="Proteomes" id="UP000022910">
    <property type="component" value="Unassembled WGS sequence"/>
</dbReference>
<sequence>MADGGFGIIYKALINGNVVTIKKILGSQEPNKYFLNELKSLYQFYDGKFEYIIKCHGIAKDPITKELILQTIHEKDFVHRDFHNQYLIGDLGFSRPANDIPQDNIIYGVMSYIAPEIFKGIKFSKSSDIYCMVMIMWELTTGCKPFANIEHDVGLIYKIIDGKRPNITDDTPDDFTNLMKKCWNPDPKMRPSATEVCEFFNSWSNMGMDAEYFDQAEEIRLELIKSKMLGPDFNEKSHPKAIYTSRSITFNTNTKPNNKLIDESVNNKGIKLFF</sequence>
<evidence type="ECO:0000259" key="6">
    <source>
        <dbReference type="PROSITE" id="PS50011"/>
    </source>
</evidence>
<evidence type="ECO:0000256" key="3">
    <source>
        <dbReference type="ARBA" id="ARBA00022741"/>
    </source>
</evidence>
<evidence type="ECO:0000256" key="4">
    <source>
        <dbReference type="ARBA" id="ARBA00022777"/>
    </source>
</evidence>
<dbReference type="PANTHER" id="PTHR46716">
    <property type="entry name" value="MITOGEN-ACTIVATED PROTEIN KINASE KINASE KINASE 7"/>
    <property type="match status" value="1"/>
</dbReference>
<keyword evidence="5" id="KW-0067">ATP-binding</keyword>
<evidence type="ECO:0000313" key="7">
    <source>
        <dbReference type="EMBL" id="EXX50179.1"/>
    </source>
</evidence>
<dbReference type="InterPro" id="IPR000719">
    <property type="entry name" value="Prot_kinase_dom"/>
</dbReference>
<dbReference type="EMBL" id="JEMT01030161">
    <property type="protein sequence ID" value="EXX50179.1"/>
    <property type="molecule type" value="Genomic_DNA"/>
</dbReference>
<dbReference type="HOGENOM" id="CLU_000288_7_34_1"/>
<evidence type="ECO:0000256" key="5">
    <source>
        <dbReference type="ARBA" id="ARBA00022840"/>
    </source>
</evidence>
<dbReference type="GO" id="GO:0006955">
    <property type="term" value="P:immune response"/>
    <property type="evidence" value="ECO:0007669"/>
    <property type="project" value="TreeGrafter"/>
</dbReference>
<dbReference type="GO" id="GO:0007254">
    <property type="term" value="P:JNK cascade"/>
    <property type="evidence" value="ECO:0007669"/>
    <property type="project" value="TreeGrafter"/>
</dbReference>
<keyword evidence="8" id="KW-1185">Reference proteome</keyword>
<dbReference type="GO" id="GO:0005524">
    <property type="term" value="F:ATP binding"/>
    <property type="evidence" value="ECO:0007669"/>
    <property type="project" value="UniProtKB-KW"/>
</dbReference>
<protein>
    <submittedName>
        <fullName evidence="7">Bck1p</fullName>
    </submittedName>
</protein>
<accession>A0A015J5L2</accession>
<keyword evidence="1" id="KW-0723">Serine/threonine-protein kinase</keyword>
<dbReference type="PROSITE" id="PS50011">
    <property type="entry name" value="PROTEIN_KINASE_DOM"/>
    <property type="match status" value="1"/>
</dbReference>
<keyword evidence="4" id="KW-0418">Kinase</keyword>
<dbReference type="Gene3D" id="1.10.510.10">
    <property type="entry name" value="Transferase(Phosphotransferase) domain 1"/>
    <property type="match status" value="1"/>
</dbReference>
<dbReference type="InterPro" id="IPR011009">
    <property type="entry name" value="Kinase-like_dom_sf"/>
</dbReference>
<name>A0A015J5L2_RHIIW</name>
<dbReference type="SUPFAM" id="SSF56112">
    <property type="entry name" value="Protein kinase-like (PK-like)"/>
    <property type="match status" value="1"/>
</dbReference>
<evidence type="ECO:0000256" key="2">
    <source>
        <dbReference type="ARBA" id="ARBA00022679"/>
    </source>
</evidence>
<gene>
    <name evidence="7" type="ORF">RirG_273350</name>
</gene>
<keyword evidence="3" id="KW-0547">Nucleotide-binding</keyword>
<proteinExistence type="predicted"/>
<dbReference type="Pfam" id="PF07714">
    <property type="entry name" value="PK_Tyr_Ser-Thr"/>
    <property type="match status" value="1"/>
</dbReference>
<comment type="caution">
    <text evidence="7">The sequence shown here is derived from an EMBL/GenBank/DDBJ whole genome shotgun (WGS) entry which is preliminary data.</text>
</comment>
<dbReference type="GO" id="GO:0004709">
    <property type="term" value="F:MAP kinase kinase kinase activity"/>
    <property type="evidence" value="ECO:0007669"/>
    <property type="project" value="TreeGrafter"/>
</dbReference>
<reference evidence="7 8" key="1">
    <citation type="submission" date="2014-02" db="EMBL/GenBank/DDBJ databases">
        <title>Single nucleus genome sequencing reveals high similarity among nuclei of an endomycorrhizal fungus.</title>
        <authorList>
            <person name="Lin K."/>
            <person name="Geurts R."/>
            <person name="Zhang Z."/>
            <person name="Limpens E."/>
            <person name="Saunders D.G."/>
            <person name="Mu D."/>
            <person name="Pang E."/>
            <person name="Cao H."/>
            <person name="Cha H."/>
            <person name="Lin T."/>
            <person name="Zhou Q."/>
            <person name="Shang Y."/>
            <person name="Li Y."/>
            <person name="Ivanov S."/>
            <person name="Sharma T."/>
            <person name="Velzen R.V."/>
            <person name="Ruijter N.D."/>
            <person name="Aanen D.K."/>
            <person name="Win J."/>
            <person name="Kamoun S."/>
            <person name="Bisseling T."/>
            <person name="Huang S."/>
        </authorList>
    </citation>
    <scope>NUCLEOTIDE SEQUENCE [LARGE SCALE GENOMIC DNA]</scope>
    <source>
        <strain evidence="8">DAOM197198w</strain>
    </source>
</reference>
<evidence type="ECO:0000313" key="8">
    <source>
        <dbReference type="Proteomes" id="UP000022910"/>
    </source>
</evidence>
<dbReference type="PANTHER" id="PTHR46716:SF1">
    <property type="entry name" value="MITOGEN-ACTIVATED PROTEIN KINASE KINASE KINASE 7"/>
    <property type="match status" value="1"/>
</dbReference>
<organism evidence="7 8">
    <name type="scientific">Rhizophagus irregularis (strain DAOM 197198w)</name>
    <name type="common">Glomus intraradices</name>
    <dbReference type="NCBI Taxonomy" id="1432141"/>
    <lineage>
        <taxon>Eukaryota</taxon>
        <taxon>Fungi</taxon>
        <taxon>Fungi incertae sedis</taxon>
        <taxon>Mucoromycota</taxon>
        <taxon>Glomeromycotina</taxon>
        <taxon>Glomeromycetes</taxon>
        <taxon>Glomerales</taxon>
        <taxon>Glomeraceae</taxon>
        <taxon>Rhizophagus</taxon>
    </lineage>
</organism>
<dbReference type="Gene3D" id="3.30.200.20">
    <property type="entry name" value="Phosphorylase Kinase, domain 1"/>
    <property type="match status" value="1"/>
</dbReference>